<feature type="signal peptide" evidence="1">
    <location>
        <begin position="1"/>
        <end position="20"/>
    </location>
</feature>
<dbReference type="AlphaFoldDB" id="A1WY32"/>
<dbReference type="KEGG" id="hha:Hhal_1830"/>
<keyword evidence="4" id="KW-1185">Reference proteome</keyword>
<feature type="domain" description="Lipoprotein LPP20-like" evidence="2">
    <location>
        <begin position="28"/>
        <end position="132"/>
    </location>
</feature>
<dbReference type="Proteomes" id="UP000000647">
    <property type="component" value="Chromosome"/>
</dbReference>
<dbReference type="EMBL" id="CP000544">
    <property type="protein sequence ID" value="ABM62594.1"/>
    <property type="molecule type" value="Genomic_DNA"/>
</dbReference>
<accession>A1WY32</accession>
<dbReference type="STRING" id="349124.Hhal_1830"/>
<gene>
    <name evidence="3" type="ordered locus">Hhal_1830</name>
</gene>
<dbReference type="HOGENOM" id="CLU_825776_0_0_6"/>
<reference evidence="4" key="1">
    <citation type="submission" date="2006-12" db="EMBL/GenBank/DDBJ databases">
        <title>Complete sequence of Halorhodospira halophila SL1.</title>
        <authorList>
            <consortium name="US DOE Joint Genome Institute"/>
            <person name="Copeland A."/>
            <person name="Lucas S."/>
            <person name="Lapidus A."/>
            <person name="Barry K."/>
            <person name="Detter J.C."/>
            <person name="Glavina del Rio T."/>
            <person name="Hammon N."/>
            <person name="Israni S."/>
            <person name="Dalin E."/>
            <person name="Tice H."/>
            <person name="Pitluck S."/>
            <person name="Saunders E."/>
            <person name="Brettin T."/>
            <person name="Bruce D."/>
            <person name="Han C."/>
            <person name="Tapia R."/>
            <person name="Schmutz J."/>
            <person name="Larimer F."/>
            <person name="Land M."/>
            <person name="Hauser L."/>
            <person name="Kyrpides N."/>
            <person name="Mikhailova N."/>
            <person name="Hoff W."/>
            <person name="Richardson P."/>
        </authorList>
    </citation>
    <scope>NUCLEOTIDE SEQUENCE [LARGE SCALE GENOMIC DNA]</scope>
    <source>
        <strain evidence="4">DSM 244 / SL1</strain>
    </source>
</reference>
<sequence>MRSLALFLAGVLLAVGCAGGGSRPAEPPGWVEGAEPAEFPRARYLTAVGTADSRESAQDRARAELARAFEVHVAARTQQEDRLEFGAGATRHQATLGQQVATRTEVTLRGVEIGETWREPESGRYHVLAVLDRQRAASALREAMAGLDAATSRDLRQADEAEDPLHALAALARGLEAQRQRAEYQQALRVLTGAGMAVRYEPAVLRARLASEAAAIPFRTEGRGAHPDRVAQTLRAAVVAAGFQVVEGGGEDAYRLEAVLELEDLGQRDGWYWQRGGLTLRLLDRAGEPRGEHRWSVRGAATDRTTAERRALEQVADHLREGLRGVIIDLATGRTE</sequence>
<dbReference type="OrthoDB" id="6396461at2"/>
<dbReference type="Gene3D" id="3.10.28.20">
    <property type="entry name" value="Acetamidase/Formamidase-like domains"/>
    <property type="match status" value="1"/>
</dbReference>
<keyword evidence="1" id="KW-0732">Signal</keyword>
<evidence type="ECO:0000313" key="4">
    <source>
        <dbReference type="Proteomes" id="UP000000647"/>
    </source>
</evidence>
<feature type="chain" id="PRO_5002640243" description="Lipoprotein LPP20-like domain-containing protein" evidence="1">
    <location>
        <begin position="21"/>
        <end position="336"/>
    </location>
</feature>
<evidence type="ECO:0000259" key="2">
    <source>
        <dbReference type="Pfam" id="PF02169"/>
    </source>
</evidence>
<organism evidence="3 4">
    <name type="scientific">Halorhodospira halophila (strain DSM 244 / SL1)</name>
    <name type="common">Ectothiorhodospira halophila (strain DSM 244 / SL1)</name>
    <dbReference type="NCBI Taxonomy" id="349124"/>
    <lineage>
        <taxon>Bacteria</taxon>
        <taxon>Pseudomonadati</taxon>
        <taxon>Pseudomonadota</taxon>
        <taxon>Gammaproteobacteria</taxon>
        <taxon>Chromatiales</taxon>
        <taxon>Ectothiorhodospiraceae</taxon>
        <taxon>Halorhodospira</taxon>
    </lineage>
</organism>
<dbReference type="PROSITE" id="PS51257">
    <property type="entry name" value="PROKAR_LIPOPROTEIN"/>
    <property type="match status" value="1"/>
</dbReference>
<name>A1WY32_HALHL</name>
<reference evidence="3 4" key="2">
    <citation type="journal article" date="2013" name="Stand. Genomic Sci.">
        <title>Complete genome sequence of Halorhodospira halophila SL1.</title>
        <authorList>
            <person name="Challacombe J.F."/>
            <person name="Majid S."/>
            <person name="Deole R."/>
            <person name="Brettin T.S."/>
            <person name="Bruce D."/>
            <person name="Delano S.F."/>
            <person name="Detter J.C."/>
            <person name="Gleasner C.D."/>
            <person name="Han C.S."/>
            <person name="Misra M."/>
            <person name="Reitenga K.G."/>
            <person name="Mikhailova N."/>
            <person name="Woyke T."/>
            <person name="Pitluck S."/>
            <person name="Nolan M."/>
            <person name="Land M.L."/>
            <person name="Saunders E."/>
            <person name="Tapia R."/>
            <person name="Lapidus A."/>
            <person name="Ivanova N."/>
            <person name="Hoff W.D."/>
        </authorList>
    </citation>
    <scope>NUCLEOTIDE SEQUENCE [LARGE SCALE GENOMIC DNA]</scope>
    <source>
        <strain evidence="4">DSM 244 / SL1</strain>
    </source>
</reference>
<proteinExistence type="predicted"/>
<protein>
    <recommendedName>
        <fullName evidence="2">Lipoprotein LPP20-like domain-containing protein</fullName>
    </recommendedName>
</protein>
<dbReference type="RefSeq" id="WP_011814616.1">
    <property type="nucleotide sequence ID" value="NC_008789.1"/>
</dbReference>
<dbReference type="InterPro" id="IPR024952">
    <property type="entry name" value="LPP20-like_dom"/>
</dbReference>
<dbReference type="Pfam" id="PF02169">
    <property type="entry name" value="LPP20"/>
    <property type="match status" value="1"/>
</dbReference>
<dbReference type="eggNOG" id="ENOG50335ZB">
    <property type="taxonomic scope" value="Bacteria"/>
</dbReference>
<evidence type="ECO:0000256" key="1">
    <source>
        <dbReference type="SAM" id="SignalP"/>
    </source>
</evidence>
<evidence type="ECO:0000313" key="3">
    <source>
        <dbReference type="EMBL" id="ABM62594.1"/>
    </source>
</evidence>